<gene>
    <name evidence="2" type="ORF">M422DRAFT_255092</name>
</gene>
<reference evidence="2 3" key="1">
    <citation type="submission" date="2014-06" db="EMBL/GenBank/DDBJ databases">
        <title>Evolutionary Origins and Diversification of the Mycorrhizal Mutualists.</title>
        <authorList>
            <consortium name="DOE Joint Genome Institute"/>
            <consortium name="Mycorrhizal Genomics Consortium"/>
            <person name="Kohler A."/>
            <person name="Kuo A."/>
            <person name="Nagy L.G."/>
            <person name="Floudas D."/>
            <person name="Copeland A."/>
            <person name="Barry K.W."/>
            <person name="Cichocki N."/>
            <person name="Veneault-Fourrey C."/>
            <person name="LaButti K."/>
            <person name="Lindquist E.A."/>
            <person name="Lipzen A."/>
            <person name="Lundell T."/>
            <person name="Morin E."/>
            <person name="Murat C."/>
            <person name="Riley R."/>
            <person name="Ohm R."/>
            <person name="Sun H."/>
            <person name="Tunlid A."/>
            <person name="Henrissat B."/>
            <person name="Grigoriev I.V."/>
            <person name="Hibbett D.S."/>
            <person name="Martin F."/>
        </authorList>
    </citation>
    <scope>NUCLEOTIDE SEQUENCE [LARGE SCALE GENOMIC DNA]</scope>
    <source>
        <strain evidence="2 3">SS14</strain>
    </source>
</reference>
<dbReference type="HOGENOM" id="CLU_2514099_0_0_1"/>
<sequence>MSHLWQLAAKRTLTFLDPIGHHIDLGWKIDFKNTIICVTSNLGSDILALPSSIASDGSVTSSAKTVILDIAEHHFPPELTNRLDT</sequence>
<evidence type="ECO:0000313" key="2">
    <source>
        <dbReference type="EMBL" id="KIJ41779.1"/>
    </source>
</evidence>
<accession>A0A0C9V4G7</accession>
<protein>
    <recommendedName>
        <fullName evidence="1">ATPase AAA-type core domain-containing protein</fullName>
    </recommendedName>
</protein>
<dbReference type="GO" id="GO:0005524">
    <property type="term" value="F:ATP binding"/>
    <property type="evidence" value="ECO:0007669"/>
    <property type="project" value="InterPro"/>
</dbReference>
<dbReference type="GO" id="GO:0016887">
    <property type="term" value="F:ATP hydrolysis activity"/>
    <property type="evidence" value="ECO:0007669"/>
    <property type="project" value="InterPro"/>
</dbReference>
<dbReference type="InterPro" id="IPR027417">
    <property type="entry name" value="P-loop_NTPase"/>
</dbReference>
<dbReference type="Pfam" id="PF07724">
    <property type="entry name" value="AAA_2"/>
    <property type="match status" value="1"/>
</dbReference>
<feature type="domain" description="ATPase AAA-type core" evidence="1">
    <location>
        <begin position="26"/>
        <end position="84"/>
    </location>
</feature>
<organism evidence="2 3">
    <name type="scientific">Sphaerobolus stellatus (strain SS14)</name>
    <dbReference type="NCBI Taxonomy" id="990650"/>
    <lineage>
        <taxon>Eukaryota</taxon>
        <taxon>Fungi</taxon>
        <taxon>Dikarya</taxon>
        <taxon>Basidiomycota</taxon>
        <taxon>Agaricomycotina</taxon>
        <taxon>Agaricomycetes</taxon>
        <taxon>Phallomycetidae</taxon>
        <taxon>Geastrales</taxon>
        <taxon>Sphaerobolaceae</taxon>
        <taxon>Sphaerobolus</taxon>
    </lineage>
</organism>
<evidence type="ECO:0000259" key="1">
    <source>
        <dbReference type="Pfam" id="PF07724"/>
    </source>
</evidence>
<dbReference type="EMBL" id="KN837134">
    <property type="protein sequence ID" value="KIJ41779.1"/>
    <property type="molecule type" value="Genomic_DNA"/>
</dbReference>
<dbReference type="Proteomes" id="UP000054279">
    <property type="component" value="Unassembled WGS sequence"/>
</dbReference>
<dbReference type="InterPro" id="IPR003959">
    <property type="entry name" value="ATPase_AAA_core"/>
</dbReference>
<name>A0A0C9V4G7_SPHS4</name>
<dbReference type="Gene3D" id="3.40.50.300">
    <property type="entry name" value="P-loop containing nucleotide triphosphate hydrolases"/>
    <property type="match status" value="1"/>
</dbReference>
<evidence type="ECO:0000313" key="3">
    <source>
        <dbReference type="Proteomes" id="UP000054279"/>
    </source>
</evidence>
<dbReference type="OrthoDB" id="47330at2759"/>
<dbReference type="AlphaFoldDB" id="A0A0C9V4G7"/>
<proteinExistence type="predicted"/>
<keyword evidence="3" id="KW-1185">Reference proteome</keyword>